<name>A0ABU2D3M6_9EURY</name>
<protein>
    <submittedName>
        <fullName evidence="2">DUF5305 family protein</fullName>
    </submittedName>
</protein>
<keyword evidence="1" id="KW-1133">Transmembrane helix</keyword>
<dbReference type="InterPro" id="IPR035185">
    <property type="entry name" value="DUF5305"/>
</dbReference>
<dbReference type="RefSeq" id="WP_310576596.1">
    <property type="nucleotide sequence ID" value="NZ_JAVKPK010000055.1"/>
</dbReference>
<dbReference type="EMBL" id="JAVKPK010000055">
    <property type="protein sequence ID" value="MDR7666569.1"/>
    <property type="molecule type" value="Genomic_DNA"/>
</dbReference>
<feature type="transmembrane region" description="Helical" evidence="1">
    <location>
        <begin position="251"/>
        <end position="269"/>
    </location>
</feature>
<reference evidence="3" key="1">
    <citation type="submission" date="2023-07" db="EMBL/GenBank/DDBJ databases">
        <title>Whole-genome sequencing of a new Methanosarcina sp. Z-7115.</title>
        <authorList>
            <person name="Zhilina T.N."/>
            <person name="Merkel A.Y."/>
        </authorList>
    </citation>
    <scope>NUCLEOTIDE SEQUENCE [LARGE SCALE GENOMIC DNA]</scope>
    <source>
        <strain evidence="3">Z-7115</strain>
    </source>
</reference>
<organism evidence="2 3">
    <name type="scientific">Methanosarcina baikalica</name>
    <dbReference type="NCBI Taxonomy" id="3073890"/>
    <lineage>
        <taxon>Archaea</taxon>
        <taxon>Methanobacteriati</taxon>
        <taxon>Methanobacteriota</taxon>
        <taxon>Stenosarchaea group</taxon>
        <taxon>Methanomicrobia</taxon>
        <taxon>Methanosarcinales</taxon>
        <taxon>Methanosarcinaceae</taxon>
        <taxon>Methanosarcina</taxon>
    </lineage>
</organism>
<gene>
    <name evidence="2" type="ORF">RG963_12405</name>
</gene>
<evidence type="ECO:0000313" key="2">
    <source>
        <dbReference type="EMBL" id="MDR7666569.1"/>
    </source>
</evidence>
<keyword evidence="1" id="KW-0812">Transmembrane</keyword>
<proteinExistence type="predicted"/>
<evidence type="ECO:0000313" key="3">
    <source>
        <dbReference type="Proteomes" id="UP001246244"/>
    </source>
</evidence>
<dbReference type="Proteomes" id="UP001246244">
    <property type="component" value="Unassembled WGS sequence"/>
</dbReference>
<feature type="transmembrane region" description="Helical" evidence="1">
    <location>
        <begin position="23"/>
        <end position="41"/>
    </location>
</feature>
<keyword evidence="3" id="KW-1185">Reference proteome</keyword>
<comment type="caution">
    <text evidence="2">The sequence shown here is derived from an EMBL/GenBank/DDBJ whole genome shotgun (WGS) entry which is preliminary data.</text>
</comment>
<evidence type="ECO:0000256" key="1">
    <source>
        <dbReference type="SAM" id="Phobius"/>
    </source>
</evidence>
<dbReference type="Pfam" id="PF17231">
    <property type="entry name" value="DUF5305"/>
    <property type="match status" value="1"/>
</dbReference>
<keyword evidence="1" id="KW-0472">Membrane</keyword>
<sequence length="356" mass="39979">MEDGGETLETVFLKLKNILIDNAKIFLFVFFLMMIFSGLWMHEEYAGASYEEKNVTSYTQRGNYTYSASVTEPNPLYPEGTKLEMGNPAYFLSVSPTEDISFVYSIEAADSADLIMEAKTMIVASGKEGAGEEQKIFWQKNFQVGDSKTAKMSSGDALTSNFTLDVPKTQLMVKEVQDQLNYSSDPTIEIVTAIKYEGKINGENVKGVKNFVIPVDISSTYYQMPEKLGFIEDTYKNVKVKKAPSLSTIKFPLFLFLLSTVLTGILIPIRKMSTVDPAYIEKLEKESKRLPFKEFISKGKLPENRLFPLQVDISSLQDLVDAAVDMNERVIHDVGSGEYFIIHNGALYIFFDAPSE</sequence>
<accession>A0ABU2D3M6</accession>